<dbReference type="InterPro" id="IPR003610">
    <property type="entry name" value="CBM5/12"/>
</dbReference>
<evidence type="ECO:0000256" key="10">
    <source>
        <dbReference type="SAM" id="SignalP"/>
    </source>
</evidence>
<keyword evidence="5" id="KW-0146">Chitin degradation</keyword>
<evidence type="ECO:0000259" key="11">
    <source>
        <dbReference type="PROSITE" id="PS51910"/>
    </source>
</evidence>
<dbReference type="AlphaFoldDB" id="A0A0D7BHI9"/>
<organism evidence="12 13">
    <name type="scientific">Cylindrobasidium torrendii FP15055 ss-10</name>
    <dbReference type="NCBI Taxonomy" id="1314674"/>
    <lineage>
        <taxon>Eukaryota</taxon>
        <taxon>Fungi</taxon>
        <taxon>Dikarya</taxon>
        <taxon>Basidiomycota</taxon>
        <taxon>Agaricomycotina</taxon>
        <taxon>Agaricomycetes</taxon>
        <taxon>Agaricomycetidae</taxon>
        <taxon>Agaricales</taxon>
        <taxon>Marasmiineae</taxon>
        <taxon>Physalacriaceae</taxon>
        <taxon>Cylindrobasidium</taxon>
    </lineage>
</organism>
<dbReference type="PANTHER" id="PTHR11177:SF317">
    <property type="entry name" value="CHITINASE 12-RELATED"/>
    <property type="match status" value="1"/>
</dbReference>
<dbReference type="CDD" id="cd06548">
    <property type="entry name" value="GH18_chitinase"/>
    <property type="match status" value="1"/>
</dbReference>
<evidence type="ECO:0000313" key="13">
    <source>
        <dbReference type="Proteomes" id="UP000054007"/>
    </source>
</evidence>
<feature type="chain" id="PRO_5002317399" description="chitinase" evidence="10">
    <location>
        <begin position="25"/>
        <end position="512"/>
    </location>
</feature>
<dbReference type="OrthoDB" id="76388at2759"/>
<dbReference type="EC" id="3.2.1.14" evidence="3"/>
<dbReference type="STRING" id="1314674.A0A0D7BHI9"/>
<keyword evidence="4 9" id="KW-0378">Hydrolase</keyword>
<dbReference type="InterPro" id="IPR050314">
    <property type="entry name" value="Glycosyl_Hydrlase_18"/>
</dbReference>
<dbReference type="PROSITE" id="PS51910">
    <property type="entry name" value="GH18_2"/>
    <property type="match status" value="1"/>
</dbReference>
<evidence type="ECO:0000313" key="12">
    <source>
        <dbReference type="EMBL" id="KIY70023.1"/>
    </source>
</evidence>
<dbReference type="Gene3D" id="3.10.50.10">
    <property type="match status" value="1"/>
</dbReference>
<dbReference type="GO" id="GO:0008061">
    <property type="term" value="F:chitin binding"/>
    <property type="evidence" value="ECO:0007669"/>
    <property type="project" value="InterPro"/>
</dbReference>
<keyword evidence="8" id="KW-0624">Polysaccharide degradation</keyword>
<keyword evidence="6" id="KW-0119">Carbohydrate metabolism</keyword>
<evidence type="ECO:0000256" key="1">
    <source>
        <dbReference type="ARBA" id="ARBA00000822"/>
    </source>
</evidence>
<sequence length="512" mass="54765">SPSFLTKMAFNKLALLLFAASALATQVMHRPDSFNHTANEFKIESNPQYKTVTRRAATNGKLSMAYFTNWGIYSAYNYQPANIPVNTVTHVLYSFMDVSAATGAIALSDSYADLEKHYDGDSWNDTGNNVYGCIKQMYLLKLANRGLKVLFSVGGWNYSQANHFDFVTDAAKRATFVSNAVSFIENYGFDGIDIDFEYPHDSAHGQGFADLISELRTALDNLASSKGDTTPYILSAAVSAGAENYASLVIPQMDKGLDFWNLMAYDYAGSWLTYADHQANLYGGERTGVSTDAAIKHYTSSGATKSKITMGIPLYGRAFEDTNGIGSSFNGVGPGSVEAGTYNYNALPLAGATVYENSTVVASYSYDSAKRELVSYDTPSIVKTKAAYINDQGLAGSMFWSLATDKTGDESLIKVSANVLGSLDTTPNHINYPNSQYDNIKNNMGQGSSGGGGSGGGSGGNTGCGGVVAWSASAVFTGGQQASYNGFLWTAKWWTQGETPGSADVWQKGAAC</sequence>
<gene>
    <name evidence="12" type="ORF">CYLTODRAFT_348401</name>
</gene>
<dbReference type="EMBL" id="KN880474">
    <property type="protein sequence ID" value="KIY70023.1"/>
    <property type="molecule type" value="Genomic_DNA"/>
</dbReference>
<dbReference type="GO" id="GO:0008843">
    <property type="term" value="F:endochitinase activity"/>
    <property type="evidence" value="ECO:0007669"/>
    <property type="project" value="UniProtKB-EC"/>
</dbReference>
<dbReference type="GO" id="GO:0006032">
    <property type="term" value="P:chitin catabolic process"/>
    <property type="evidence" value="ECO:0007669"/>
    <property type="project" value="UniProtKB-KW"/>
</dbReference>
<dbReference type="PANTHER" id="PTHR11177">
    <property type="entry name" value="CHITINASE"/>
    <property type="match status" value="1"/>
</dbReference>
<dbReference type="InterPro" id="IPR001579">
    <property type="entry name" value="Glyco_hydro_18_chit_AS"/>
</dbReference>
<dbReference type="Pfam" id="PF02839">
    <property type="entry name" value="CBM_5_12"/>
    <property type="match status" value="1"/>
</dbReference>
<dbReference type="GO" id="GO:0030246">
    <property type="term" value="F:carbohydrate binding"/>
    <property type="evidence" value="ECO:0007669"/>
    <property type="project" value="InterPro"/>
</dbReference>
<feature type="signal peptide" evidence="10">
    <location>
        <begin position="1"/>
        <end position="24"/>
    </location>
</feature>
<dbReference type="InterPro" id="IPR001223">
    <property type="entry name" value="Glyco_hydro18_cat"/>
</dbReference>
<keyword evidence="13" id="KW-1185">Reference proteome</keyword>
<evidence type="ECO:0000256" key="6">
    <source>
        <dbReference type="ARBA" id="ARBA00023277"/>
    </source>
</evidence>
<feature type="non-terminal residue" evidence="12">
    <location>
        <position position="1"/>
    </location>
</feature>
<reference evidence="12 13" key="1">
    <citation type="journal article" date="2015" name="Fungal Genet. Biol.">
        <title>Evolution of novel wood decay mechanisms in Agaricales revealed by the genome sequences of Fistulina hepatica and Cylindrobasidium torrendii.</title>
        <authorList>
            <person name="Floudas D."/>
            <person name="Held B.W."/>
            <person name="Riley R."/>
            <person name="Nagy L.G."/>
            <person name="Koehler G."/>
            <person name="Ransdell A.S."/>
            <person name="Younus H."/>
            <person name="Chow J."/>
            <person name="Chiniquy J."/>
            <person name="Lipzen A."/>
            <person name="Tritt A."/>
            <person name="Sun H."/>
            <person name="Haridas S."/>
            <person name="LaButti K."/>
            <person name="Ohm R.A."/>
            <person name="Kues U."/>
            <person name="Blanchette R.A."/>
            <person name="Grigoriev I.V."/>
            <person name="Minto R.E."/>
            <person name="Hibbett D.S."/>
        </authorList>
    </citation>
    <scope>NUCLEOTIDE SEQUENCE [LARGE SCALE GENOMIC DNA]</scope>
    <source>
        <strain evidence="12 13">FP15055 ss-10</strain>
    </source>
</reference>
<dbReference type="Pfam" id="PF00704">
    <property type="entry name" value="Glyco_hydro_18"/>
    <property type="match status" value="1"/>
</dbReference>
<name>A0A0D7BHI9_9AGAR</name>
<evidence type="ECO:0000256" key="9">
    <source>
        <dbReference type="RuleBase" id="RU000489"/>
    </source>
</evidence>
<dbReference type="InterPro" id="IPR017853">
    <property type="entry name" value="GH"/>
</dbReference>
<evidence type="ECO:0000256" key="2">
    <source>
        <dbReference type="ARBA" id="ARBA00008682"/>
    </source>
</evidence>
<dbReference type="Proteomes" id="UP000054007">
    <property type="component" value="Unassembled WGS sequence"/>
</dbReference>
<comment type="catalytic activity">
    <reaction evidence="1">
        <text>Random endo-hydrolysis of N-acetyl-beta-D-glucosaminide (1-&gt;4)-beta-linkages in chitin and chitodextrins.</text>
        <dbReference type="EC" id="3.2.1.14"/>
    </reaction>
</comment>
<dbReference type="SUPFAM" id="SSF51055">
    <property type="entry name" value="Carbohydrate binding domain"/>
    <property type="match status" value="1"/>
</dbReference>
<evidence type="ECO:0000256" key="4">
    <source>
        <dbReference type="ARBA" id="ARBA00022801"/>
    </source>
</evidence>
<dbReference type="FunFam" id="3.10.50.10:FF:000005">
    <property type="entry name" value="Endochitinase B1"/>
    <property type="match status" value="1"/>
</dbReference>
<evidence type="ECO:0000256" key="7">
    <source>
        <dbReference type="ARBA" id="ARBA00023295"/>
    </source>
</evidence>
<comment type="similarity">
    <text evidence="2">Belongs to the glycosyl hydrolase 18 family. Chitinase class V subfamily.</text>
</comment>
<accession>A0A0D7BHI9</accession>
<keyword evidence="7 9" id="KW-0326">Glycosidase</keyword>
<dbReference type="InterPro" id="IPR011583">
    <property type="entry name" value="Chitinase_II/V-like_cat"/>
</dbReference>
<dbReference type="GO" id="GO:0000272">
    <property type="term" value="P:polysaccharide catabolic process"/>
    <property type="evidence" value="ECO:0007669"/>
    <property type="project" value="UniProtKB-KW"/>
</dbReference>
<proteinExistence type="inferred from homology"/>
<feature type="domain" description="GH18" evidence="11">
    <location>
        <begin position="61"/>
        <end position="423"/>
    </location>
</feature>
<dbReference type="InterPro" id="IPR036573">
    <property type="entry name" value="CBM_sf_5/12"/>
</dbReference>
<dbReference type="CDD" id="cd12215">
    <property type="entry name" value="ChiC_BD"/>
    <property type="match status" value="1"/>
</dbReference>
<dbReference type="SMART" id="SM00495">
    <property type="entry name" value="ChtBD3"/>
    <property type="match status" value="1"/>
</dbReference>
<dbReference type="PROSITE" id="PS01095">
    <property type="entry name" value="GH18_1"/>
    <property type="match status" value="1"/>
</dbReference>
<protein>
    <recommendedName>
        <fullName evidence="3">chitinase</fullName>
        <ecNumber evidence="3">3.2.1.14</ecNumber>
    </recommendedName>
</protein>
<dbReference type="GO" id="GO:0005576">
    <property type="term" value="C:extracellular region"/>
    <property type="evidence" value="ECO:0007669"/>
    <property type="project" value="InterPro"/>
</dbReference>
<evidence type="ECO:0000256" key="8">
    <source>
        <dbReference type="ARBA" id="ARBA00023326"/>
    </source>
</evidence>
<keyword evidence="10" id="KW-0732">Signal</keyword>
<dbReference type="Gene3D" id="2.10.10.20">
    <property type="entry name" value="Carbohydrate-binding module superfamily 5/12"/>
    <property type="match status" value="1"/>
</dbReference>
<dbReference type="SUPFAM" id="SSF54556">
    <property type="entry name" value="Chitinase insertion domain"/>
    <property type="match status" value="1"/>
</dbReference>
<evidence type="ECO:0000256" key="3">
    <source>
        <dbReference type="ARBA" id="ARBA00012729"/>
    </source>
</evidence>
<dbReference type="SUPFAM" id="SSF51445">
    <property type="entry name" value="(Trans)glycosidases"/>
    <property type="match status" value="1"/>
</dbReference>
<dbReference type="SMART" id="SM00636">
    <property type="entry name" value="Glyco_18"/>
    <property type="match status" value="1"/>
</dbReference>
<dbReference type="InterPro" id="IPR029070">
    <property type="entry name" value="Chitinase_insertion_sf"/>
</dbReference>
<dbReference type="Gene3D" id="3.20.20.80">
    <property type="entry name" value="Glycosidases"/>
    <property type="match status" value="1"/>
</dbReference>
<evidence type="ECO:0000256" key="5">
    <source>
        <dbReference type="ARBA" id="ARBA00023024"/>
    </source>
</evidence>